<keyword evidence="1" id="KW-0732">Signal</keyword>
<feature type="chain" id="PRO_5045870413" description="RxLR effector protein" evidence="1">
    <location>
        <begin position="22"/>
        <end position="410"/>
    </location>
</feature>
<dbReference type="PROSITE" id="PS51257">
    <property type="entry name" value="PROKAR_LIPOPROTEIN"/>
    <property type="match status" value="1"/>
</dbReference>
<name>A0ABN8DCB6_9STRA</name>
<dbReference type="Proteomes" id="UP001158986">
    <property type="component" value="Unassembled WGS sequence"/>
</dbReference>
<feature type="signal peptide" evidence="1">
    <location>
        <begin position="1"/>
        <end position="21"/>
    </location>
</feature>
<evidence type="ECO:0000313" key="2">
    <source>
        <dbReference type="EMBL" id="CAH0522674.1"/>
    </source>
</evidence>
<evidence type="ECO:0000256" key="1">
    <source>
        <dbReference type="SAM" id="SignalP"/>
    </source>
</evidence>
<gene>
    <name evidence="2" type="ORF">PBS001_LOCUS9099</name>
</gene>
<evidence type="ECO:0000313" key="3">
    <source>
        <dbReference type="Proteomes" id="UP001158986"/>
    </source>
</evidence>
<accession>A0ABN8DCB6</accession>
<evidence type="ECO:0008006" key="4">
    <source>
        <dbReference type="Google" id="ProtNLM"/>
    </source>
</evidence>
<sequence>MRIKFDAPLVLIAATLLACSAMGNPTAEFTPGDDIHSSCALNKLNPAHDHSSNKRYLRSTVALTKSDLTNHFEERAGFQVIHPLDINFATVKLSTVQKARVRLWRMMNKNSDKLFTGLKLHKKSDELFRSKTFRQWVAFIILTHKKELLTAWETIRSTLERHYTEDDVLSSVLASGLEAKDDLMRSIALHVLDSQLEKWKDHRADKVFTQLKLHKKGDGLFSSFVFLVWAKWTKAHNELTTKEMLLILKSFYTEDDMLASILVSGLESNDDHMRLLASDLLIDQLKEWKGGKSMEDILTLLKLQDKGVGLFDSPAFLMYINSFKPTETLSTTGLLSALNSIYTKDTAFAEALVSGQDAKNESMKTLADELIHLQLSEWKGNKNRNEVISKLLKITPLKGINPKDPSTYPL</sequence>
<proteinExistence type="predicted"/>
<protein>
    <recommendedName>
        <fullName evidence="4">RxLR effector protein</fullName>
    </recommendedName>
</protein>
<keyword evidence="3" id="KW-1185">Reference proteome</keyword>
<dbReference type="EMBL" id="CAKLCB010000393">
    <property type="protein sequence ID" value="CAH0522674.1"/>
    <property type="molecule type" value="Genomic_DNA"/>
</dbReference>
<comment type="caution">
    <text evidence="2">The sequence shown here is derived from an EMBL/GenBank/DDBJ whole genome shotgun (WGS) entry which is preliminary data.</text>
</comment>
<organism evidence="2 3">
    <name type="scientific">Peronospora belbahrii</name>
    <dbReference type="NCBI Taxonomy" id="622444"/>
    <lineage>
        <taxon>Eukaryota</taxon>
        <taxon>Sar</taxon>
        <taxon>Stramenopiles</taxon>
        <taxon>Oomycota</taxon>
        <taxon>Peronosporomycetes</taxon>
        <taxon>Peronosporales</taxon>
        <taxon>Peronosporaceae</taxon>
        <taxon>Peronospora</taxon>
    </lineage>
</organism>
<reference evidence="2 3" key="1">
    <citation type="submission" date="2021-11" db="EMBL/GenBank/DDBJ databases">
        <authorList>
            <person name="Islam A."/>
            <person name="Islam S."/>
            <person name="Flora M.S."/>
            <person name="Rahman M."/>
            <person name="Ziaur R.M."/>
            <person name="Epstein J.H."/>
            <person name="Hassan M."/>
            <person name="Klassen M."/>
            <person name="Woodard K."/>
            <person name="Webb A."/>
            <person name="Webby R.J."/>
            <person name="El Zowalaty M.E."/>
        </authorList>
    </citation>
    <scope>NUCLEOTIDE SEQUENCE [LARGE SCALE GENOMIC DNA]</scope>
    <source>
        <strain evidence="2">Pbs1</strain>
    </source>
</reference>